<sequence length="206" mass="21939">MNPSVSSLASAVREAPSRLGATRLVLIDGPAGSGKTTLANRLAVALGGAASAGAGTFDPARPLADDAPVQILHGDDMYEGWGGLTTLDRVLVDQVLGPLARGEAGAFRMWDWHRSARTHVIRVPARLYLVVEGVGVASRAARELASLVLYADAPWETRLERGVARDGEAMRSEWLRWHPQEDAYLQAQGVRDAADAVIDGTLPVPE</sequence>
<keyword evidence="2" id="KW-1185">Reference proteome</keyword>
<dbReference type="eggNOG" id="COG0572">
    <property type="taxonomic scope" value="Bacteria"/>
</dbReference>
<dbReference type="GO" id="GO:0016301">
    <property type="term" value="F:kinase activity"/>
    <property type="evidence" value="ECO:0007669"/>
    <property type="project" value="UniProtKB-KW"/>
</dbReference>
<protein>
    <submittedName>
        <fullName evidence="1">Uridine kinase</fullName>
    </submittedName>
</protein>
<dbReference type="SUPFAM" id="SSF52540">
    <property type="entry name" value="P-loop containing nucleoside triphosphate hydrolases"/>
    <property type="match status" value="1"/>
</dbReference>
<organism evidence="1 2">
    <name type="scientific">Demequina mangrovi</name>
    <dbReference type="NCBI Taxonomy" id="1043493"/>
    <lineage>
        <taxon>Bacteria</taxon>
        <taxon>Bacillati</taxon>
        <taxon>Actinomycetota</taxon>
        <taxon>Actinomycetes</taxon>
        <taxon>Micrococcales</taxon>
        <taxon>Demequinaceae</taxon>
        <taxon>Demequina</taxon>
    </lineage>
</organism>
<dbReference type="Proteomes" id="UP000183315">
    <property type="component" value="Unassembled WGS sequence"/>
</dbReference>
<dbReference type="STRING" id="1043493.SAMN05421637_1782"/>
<dbReference type="AlphaFoldDB" id="A0A1H6YTK4"/>
<dbReference type="RefSeq" id="WP_042214536.1">
    <property type="nucleotide sequence ID" value="NZ_BBLU01000006.1"/>
</dbReference>
<evidence type="ECO:0000313" key="2">
    <source>
        <dbReference type="Proteomes" id="UP000183315"/>
    </source>
</evidence>
<accession>A0A1H6YTK4</accession>
<dbReference type="InterPro" id="IPR027417">
    <property type="entry name" value="P-loop_NTPase"/>
</dbReference>
<gene>
    <name evidence="1" type="ORF">SAMN05421637_1782</name>
</gene>
<name>A0A1H6YTK4_9MICO</name>
<proteinExistence type="predicted"/>
<dbReference type="Gene3D" id="3.40.50.300">
    <property type="entry name" value="P-loop containing nucleotide triphosphate hydrolases"/>
    <property type="match status" value="1"/>
</dbReference>
<keyword evidence="1" id="KW-0418">Kinase</keyword>
<evidence type="ECO:0000313" key="1">
    <source>
        <dbReference type="EMBL" id="SEJ44613.1"/>
    </source>
</evidence>
<dbReference type="EMBL" id="FNZI01000004">
    <property type="protein sequence ID" value="SEJ44613.1"/>
    <property type="molecule type" value="Genomic_DNA"/>
</dbReference>
<keyword evidence="1" id="KW-0808">Transferase</keyword>
<reference evidence="2" key="1">
    <citation type="submission" date="2016-10" db="EMBL/GenBank/DDBJ databases">
        <authorList>
            <person name="Varghese N."/>
        </authorList>
    </citation>
    <scope>NUCLEOTIDE SEQUENCE [LARGE SCALE GENOMIC DNA]</scope>
    <source>
        <strain evidence="2">DSM 24868</strain>
    </source>
</reference>
<dbReference type="OrthoDB" id="3237545at2"/>